<dbReference type="InterPro" id="IPR050991">
    <property type="entry name" value="ECM_Regulatory_Proteins"/>
</dbReference>
<dbReference type="SMART" id="SM00060">
    <property type="entry name" value="FN3"/>
    <property type="match status" value="3"/>
</dbReference>
<protein>
    <recommendedName>
        <fullName evidence="2">Fibronectin type-III domain-containing protein</fullName>
    </recommendedName>
</protein>
<accession>A0A098S4N7</accession>
<dbReference type="PROSITE" id="PS50853">
    <property type="entry name" value="FN3"/>
    <property type="match status" value="3"/>
</dbReference>
<dbReference type="OrthoDB" id="273319at2"/>
<dbReference type="CDD" id="cd00063">
    <property type="entry name" value="FN3"/>
    <property type="match status" value="3"/>
</dbReference>
<dbReference type="RefSeq" id="WP_044224108.1">
    <property type="nucleotide sequence ID" value="NZ_JPOS01000074.1"/>
</dbReference>
<reference evidence="3 4" key="1">
    <citation type="journal article" date="2014" name="Int. J. Syst. Evol. Microbiol.">
        <title>Phaeodactylibacter xiamenensis gen. nov., sp. nov., a member of the family Saprospiraceae isolated from the marine alga Phaeodactylum tricornutum.</title>
        <authorList>
            <person name="Chen Z.Jr."/>
            <person name="Lei X."/>
            <person name="Lai Q."/>
            <person name="Li Y."/>
            <person name="Zhang B."/>
            <person name="Zhang J."/>
            <person name="Zhang H."/>
            <person name="Yang L."/>
            <person name="Zheng W."/>
            <person name="Tian Y."/>
            <person name="Yu Z."/>
            <person name="Xu H.Jr."/>
            <person name="Zheng T."/>
        </authorList>
    </citation>
    <scope>NUCLEOTIDE SEQUENCE [LARGE SCALE GENOMIC DNA]</scope>
    <source>
        <strain evidence="3 4">KD52</strain>
    </source>
</reference>
<gene>
    <name evidence="3" type="ORF">IX84_19325</name>
</gene>
<dbReference type="Gene3D" id="2.60.40.10">
    <property type="entry name" value="Immunoglobulins"/>
    <property type="match status" value="3"/>
</dbReference>
<dbReference type="EMBL" id="JPOS01000074">
    <property type="protein sequence ID" value="KGE86768.1"/>
    <property type="molecule type" value="Genomic_DNA"/>
</dbReference>
<evidence type="ECO:0000313" key="4">
    <source>
        <dbReference type="Proteomes" id="UP000029736"/>
    </source>
</evidence>
<keyword evidence="4" id="KW-1185">Reference proteome</keyword>
<dbReference type="SUPFAM" id="SSF49265">
    <property type="entry name" value="Fibronectin type III"/>
    <property type="match status" value="2"/>
</dbReference>
<dbReference type="Pfam" id="PF00041">
    <property type="entry name" value="fn3"/>
    <property type="match status" value="2"/>
</dbReference>
<feature type="non-terminal residue" evidence="3">
    <location>
        <position position="1"/>
    </location>
</feature>
<dbReference type="InterPro" id="IPR003961">
    <property type="entry name" value="FN3_dom"/>
</dbReference>
<dbReference type="PANTHER" id="PTHR46708">
    <property type="entry name" value="TENASCIN"/>
    <property type="match status" value="1"/>
</dbReference>
<dbReference type="InterPro" id="IPR036116">
    <property type="entry name" value="FN3_sf"/>
</dbReference>
<evidence type="ECO:0000256" key="1">
    <source>
        <dbReference type="ARBA" id="ARBA00022737"/>
    </source>
</evidence>
<dbReference type="Proteomes" id="UP000029736">
    <property type="component" value="Unassembled WGS sequence"/>
</dbReference>
<keyword evidence="1" id="KW-0677">Repeat</keyword>
<dbReference type="STRING" id="1524460.IX84_19325"/>
<comment type="caution">
    <text evidence="3">The sequence shown here is derived from an EMBL/GenBank/DDBJ whole genome shotgun (WGS) entry which is preliminary data.</text>
</comment>
<dbReference type="PANTHER" id="PTHR46708:SF2">
    <property type="entry name" value="FIBRONECTIN TYPE-III DOMAIN-CONTAINING PROTEIN"/>
    <property type="match status" value="1"/>
</dbReference>
<dbReference type="InterPro" id="IPR013783">
    <property type="entry name" value="Ig-like_fold"/>
</dbReference>
<feature type="domain" description="Fibronectin type-III" evidence="2">
    <location>
        <begin position="258"/>
        <end position="343"/>
    </location>
</feature>
<organism evidence="3 4">
    <name type="scientific">Phaeodactylibacter xiamenensis</name>
    <dbReference type="NCBI Taxonomy" id="1524460"/>
    <lineage>
        <taxon>Bacteria</taxon>
        <taxon>Pseudomonadati</taxon>
        <taxon>Bacteroidota</taxon>
        <taxon>Saprospiria</taxon>
        <taxon>Saprospirales</taxon>
        <taxon>Haliscomenobacteraceae</taxon>
        <taxon>Phaeodactylibacter</taxon>
    </lineage>
</organism>
<feature type="domain" description="Fibronectin type-III" evidence="2">
    <location>
        <begin position="411"/>
        <end position="496"/>
    </location>
</feature>
<sequence>ISATDLDSGSFDNCGIAQLSVDLFAFTCSDIGAPTPVTLTVIDDNGLESSCTSMVAVVNALEGQACDDGDDCTENDSYDANCNCAGTLIDEDNNGVCDFNECTSPINLQASNITANTADLSWTAVGPAIEYLVRYRVNGGIVLNALATSESITLTGLPGSAQIEWRVRAICDGGQSSFSSVDTFMTLEDTCPDADGDGVCDEDDLCPEIDDALIGQPCDDGDPCTINDTYGSDCVCYGALFDENNNGICDLNETGCTIPENLQVFSITPDMATLTWNAVIGADSYRVGYITPGQSGTVMLVNTNMVTLTGLSPESEYLWQVRANCGTDNSDNVEGPSFTTSAAGCPDADGDGVCDGDDLCPDFDDMLIGSSCNDYDNCTTNDVVTADCECVGTLIDNNNNGVCDLDELCAPPSNFVTNALSPTSGTVAWDPVPGAVAYQLQYLIAGHGMGNTQLSDTVYTFEGLPPGSIIQWRVRTLCMSGNSSWEVGAALPLPNSLDGGGGAALRTGDRLPPVDWEQVSRELSELQFDIFPNPARDEASLVLSRQAEGTEAVVYNLWGQELARYRLDGVQVQMLNVSEWRAQNTAVVVVLFEPGQPPKTKKLLLVR</sequence>
<proteinExistence type="predicted"/>
<feature type="domain" description="Fibronectin type-III" evidence="2">
    <location>
        <begin position="104"/>
        <end position="189"/>
    </location>
</feature>
<evidence type="ECO:0000313" key="3">
    <source>
        <dbReference type="EMBL" id="KGE86768.1"/>
    </source>
</evidence>
<name>A0A098S4N7_9BACT</name>
<evidence type="ECO:0000259" key="2">
    <source>
        <dbReference type="PROSITE" id="PS50853"/>
    </source>
</evidence>
<dbReference type="AlphaFoldDB" id="A0A098S4N7"/>